<comment type="caution">
    <text evidence="8">The sequence shown here is derived from an EMBL/GenBank/DDBJ whole genome shotgun (WGS) entry which is preliminary data.</text>
</comment>
<gene>
    <name evidence="8" type="ORF">JOC95_004182</name>
</gene>
<proteinExistence type="inferred from homology"/>
<evidence type="ECO:0000313" key="8">
    <source>
        <dbReference type="EMBL" id="MBM7622267.1"/>
    </source>
</evidence>
<evidence type="ECO:0000259" key="7">
    <source>
        <dbReference type="Pfam" id="PF03711"/>
    </source>
</evidence>
<dbReference type="GO" id="GO:0008923">
    <property type="term" value="F:lysine decarboxylase activity"/>
    <property type="evidence" value="ECO:0007669"/>
    <property type="project" value="UniProtKB-EC"/>
</dbReference>
<reference evidence="8 9" key="1">
    <citation type="submission" date="2021-01" db="EMBL/GenBank/DDBJ databases">
        <title>Genomic Encyclopedia of Type Strains, Phase IV (KMG-IV): sequencing the most valuable type-strain genomes for metagenomic binning, comparative biology and taxonomic classification.</title>
        <authorList>
            <person name="Goeker M."/>
        </authorList>
    </citation>
    <scope>NUCLEOTIDE SEQUENCE [LARGE SCALE GENOMIC DNA]</scope>
    <source>
        <strain evidence="8 9">DSM 25879</strain>
    </source>
</reference>
<dbReference type="InterPro" id="IPR015421">
    <property type="entry name" value="PyrdxlP-dep_Trfase_major"/>
</dbReference>
<dbReference type="SUPFAM" id="SSF55904">
    <property type="entry name" value="Ornithine decarboxylase C-terminal domain"/>
    <property type="match status" value="1"/>
</dbReference>
<feature type="domain" description="Orn/Lys/Arg decarboxylase C-terminal" evidence="7">
    <location>
        <begin position="433"/>
        <end position="484"/>
    </location>
</feature>
<dbReference type="InterPro" id="IPR000310">
    <property type="entry name" value="Orn/Lys/Arg_deCO2ase_major_dom"/>
</dbReference>
<keyword evidence="5 8" id="KW-0456">Lyase</keyword>
<keyword evidence="9" id="KW-1185">Reference proteome</keyword>
<feature type="domain" description="Orn/Lys/Arg decarboxylases family 1 pyridoxal-P attachment site" evidence="6">
    <location>
        <begin position="21"/>
        <end position="326"/>
    </location>
</feature>
<dbReference type="Proteomes" id="UP000737402">
    <property type="component" value="Unassembled WGS sequence"/>
</dbReference>
<dbReference type="Gene3D" id="3.90.105.10">
    <property type="entry name" value="Molybdopterin biosynthesis moea protein, domain 2"/>
    <property type="match status" value="1"/>
</dbReference>
<dbReference type="CDD" id="cd00615">
    <property type="entry name" value="Orn_deC_like"/>
    <property type="match status" value="1"/>
</dbReference>
<dbReference type="Pfam" id="PF01276">
    <property type="entry name" value="OKR_DC_1"/>
    <property type="match status" value="1"/>
</dbReference>
<dbReference type="SUPFAM" id="SSF53383">
    <property type="entry name" value="PLP-dependent transferases"/>
    <property type="match status" value="1"/>
</dbReference>
<dbReference type="Pfam" id="PF03711">
    <property type="entry name" value="OKR_DC_1_C"/>
    <property type="match status" value="1"/>
</dbReference>
<evidence type="ECO:0000256" key="3">
    <source>
        <dbReference type="ARBA" id="ARBA00022793"/>
    </source>
</evidence>
<keyword evidence="3" id="KW-0210">Decarboxylase</keyword>
<evidence type="ECO:0000256" key="1">
    <source>
        <dbReference type="ARBA" id="ARBA00001933"/>
    </source>
</evidence>
<evidence type="ECO:0000259" key="6">
    <source>
        <dbReference type="Pfam" id="PF01276"/>
    </source>
</evidence>
<comment type="cofactor">
    <cofactor evidence="1">
        <name>pyridoxal 5'-phosphate</name>
        <dbReference type="ChEBI" id="CHEBI:597326"/>
    </cofactor>
</comment>
<dbReference type="Gene3D" id="3.40.640.10">
    <property type="entry name" value="Type I PLP-dependent aspartate aminotransferase-like (Major domain)"/>
    <property type="match status" value="1"/>
</dbReference>
<evidence type="ECO:0000256" key="4">
    <source>
        <dbReference type="ARBA" id="ARBA00022898"/>
    </source>
</evidence>
<organism evidence="8 9">
    <name type="scientific">Sutcliffiella tianshenii</name>
    <dbReference type="NCBI Taxonomy" id="1463404"/>
    <lineage>
        <taxon>Bacteria</taxon>
        <taxon>Bacillati</taxon>
        <taxon>Bacillota</taxon>
        <taxon>Bacilli</taxon>
        <taxon>Bacillales</taxon>
        <taxon>Bacillaceae</taxon>
        <taxon>Sutcliffiella</taxon>
    </lineage>
</organism>
<keyword evidence="4" id="KW-0663">Pyridoxal phosphate</keyword>
<dbReference type="InterPro" id="IPR052357">
    <property type="entry name" value="Orn_Lys_Arg_decarboxylase-I"/>
</dbReference>
<sequence length="500" mass="55339">MGNNNEGKRVKVMKKMDQQKTPIYSRLKAHWETDPVSGHVPGHKYGRVLPEKGQAFFRDILKIDATEISGLDDLHSPEEMIKEGQELVSDLYGSDASFFLVNGSTVGNLAMILSVCSRGDRVLVQRNCHKSVLNGLELAGAEPVFLSCGYDPMMEVSTSVELDELDEALKTIEDVQAVILTNPNYYGLSIDLKAIIERVHEAGIPVLVDEAHGAHFVLGSPFPVSALELGADVVVHSAHKTLPAMTMGSFLHIKGSLVSRERIAYYLRMLQSSSPSYPIMASLDLARSYIAALSKEEIDAIAKETAKIRRELDMLDGIRVVVPENKSIAVDPLKVVIRSTSGRSGFELQRDLEREGVFSELADAWNVLIVLPLAVMDAKHDMIERIERALQENAGGTTDRRYTRQGGVPLFPKKISQLAIQLDQQQELPSMECKLEDAIGRVAAESVVPYPPGIPVLLKGERVTEEVVEYLGELTRLGARFQGNERMKSNYISIYKEVKE</sequence>
<name>A0ABS2P5M5_9BACI</name>
<dbReference type="InterPro" id="IPR008286">
    <property type="entry name" value="Prn/Lys/Arg_de-COase_C"/>
</dbReference>
<evidence type="ECO:0000256" key="2">
    <source>
        <dbReference type="ARBA" id="ARBA00010671"/>
    </source>
</evidence>
<comment type="similarity">
    <text evidence="2">Belongs to the Orn/Lys/Arg decarboxylase class-I family.</text>
</comment>
<evidence type="ECO:0000256" key="5">
    <source>
        <dbReference type="ARBA" id="ARBA00023239"/>
    </source>
</evidence>
<evidence type="ECO:0000313" key="9">
    <source>
        <dbReference type="Proteomes" id="UP000737402"/>
    </source>
</evidence>
<accession>A0ABS2P5M5</accession>
<dbReference type="EC" id="4.1.1.18" evidence="8"/>
<protein>
    <submittedName>
        <fullName evidence="8">Lysine decarboxylase</fullName>
        <ecNumber evidence="8">4.1.1.18</ecNumber>
    </submittedName>
</protein>
<dbReference type="EMBL" id="JAFBED010000017">
    <property type="protein sequence ID" value="MBM7622267.1"/>
    <property type="molecule type" value="Genomic_DNA"/>
</dbReference>
<dbReference type="PANTHER" id="PTHR43277:SF3">
    <property type="entry name" value="DECARBOXYLASE, PUTATIVE-RELATED"/>
    <property type="match status" value="1"/>
</dbReference>
<dbReference type="InterPro" id="IPR036633">
    <property type="entry name" value="Prn/Lys/Arg_de-COase_C_sf"/>
</dbReference>
<dbReference type="InterPro" id="IPR015424">
    <property type="entry name" value="PyrdxlP-dep_Trfase"/>
</dbReference>
<dbReference type="PANTHER" id="PTHR43277">
    <property type="entry name" value="ARGININE DECARBOXYLASE"/>
    <property type="match status" value="1"/>
</dbReference>